<sequence length="254" mass="27732">MTPLMSGLEERAEKCRQLVGEEASSKSGQFTLLNCFDMSSGTLACTVKVGVKHYFYNLRSAHVEKVRHQTIENALTDALSQGLSVKDAAKQAQKEGAKAAKMASRQAKRIIGPITSSGWDFFEAIYYGGTMTEGFLRGTGTLFGAYAGGFLGEQRLGKLGYLAGSHMGSWVGGRIGLMVYDVVNGVNYLLQFVQTEETTVHETPAYESSDTPEDSYGYDNPAYESSEPLENSYGYENTAYESSNPSEDSYQVVE</sequence>
<evidence type="ECO:0000313" key="2">
    <source>
        <dbReference type="EMBL" id="KAF8387750.1"/>
    </source>
</evidence>
<dbReference type="Proteomes" id="UP000655225">
    <property type="component" value="Unassembled WGS sequence"/>
</dbReference>
<evidence type="ECO:0000256" key="1">
    <source>
        <dbReference type="SAM" id="MobiDB-lite"/>
    </source>
</evidence>
<organism evidence="2 3">
    <name type="scientific">Tetracentron sinense</name>
    <name type="common">Spur-leaf</name>
    <dbReference type="NCBI Taxonomy" id="13715"/>
    <lineage>
        <taxon>Eukaryota</taxon>
        <taxon>Viridiplantae</taxon>
        <taxon>Streptophyta</taxon>
        <taxon>Embryophyta</taxon>
        <taxon>Tracheophyta</taxon>
        <taxon>Spermatophyta</taxon>
        <taxon>Magnoliopsida</taxon>
        <taxon>Trochodendrales</taxon>
        <taxon>Trochodendraceae</taxon>
        <taxon>Tetracentron</taxon>
    </lineage>
</organism>
<dbReference type="AlphaFoldDB" id="A0A834YJK6"/>
<feature type="compositionally biased region" description="Polar residues" evidence="1">
    <location>
        <begin position="239"/>
        <end position="254"/>
    </location>
</feature>
<reference evidence="2 3" key="1">
    <citation type="submission" date="2020-04" db="EMBL/GenBank/DDBJ databases">
        <title>Plant Genome Project.</title>
        <authorList>
            <person name="Zhang R.-G."/>
        </authorList>
    </citation>
    <scope>NUCLEOTIDE SEQUENCE [LARGE SCALE GENOMIC DNA]</scope>
    <source>
        <strain evidence="2">YNK0</strain>
        <tissue evidence="2">Leaf</tissue>
    </source>
</reference>
<dbReference type="EMBL" id="JABCRI010000020">
    <property type="protein sequence ID" value="KAF8387750.1"/>
    <property type="molecule type" value="Genomic_DNA"/>
</dbReference>
<proteinExistence type="predicted"/>
<accession>A0A834YJK6</accession>
<dbReference type="OrthoDB" id="1906723at2759"/>
<feature type="region of interest" description="Disordered" evidence="1">
    <location>
        <begin position="199"/>
        <end position="254"/>
    </location>
</feature>
<evidence type="ECO:0000313" key="3">
    <source>
        <dbReference type="Proteomes" id="UP000655225"/>
    </source>
</evidence>
<dbReference type="PANTHER" id="PTHR35702:SF1">
    <property type="entry name" value="EXPRESSED PROTEIN"/>
    <property type="match status" value="1"/>
</dbReference>
<comment type="caution">
    <text evidence="2">The sequence shown here is derived from an EMBL/GenBank/DDBJ whole genome shotgun (WGS) entry which is preliminary data.</text>
</comment>
<protein>
    <submittedName>
        <fullName evidence="2">Uncharacterized protein</fullName>
    </submittedName>
</protein>
<name>A0A834YJK6_TETSI</name>
<keyword evidence="3" id="KW-1185">Reference proteome</keyword>
<dbReference type="OMA" id="NCFDMTS"/>
<dbReference type="PANTHER" id="PTHR35702">
    <property type="entry name" value="EXPRESSED PROTEIN"/>
    <property type="match status" value="1"/>
</dbReference>
<gene>
    <name evidence="2" type="ORF">HHK36_026405</name>
</gene>